<keyword evidence="4" id="KW-0408">Iron</keyword>
<evidence type="ECO:0000256" key="4">
    <source>
        <dbReference type="ARBA" id="ARBA00023004"/>
    </source>
</evidence>
<dbReference type="Gene3D" id="3.10.20.30">
    <property type="match status" value="1"/>
</dbReference>
<evidence type="ECO:0000313" key="8">
    <source>
        <dbReference type="Proteomes" id="UP000076404"/>
    </source>
</evidence>
<evidence type="ECO:0000256" key="5">
    <source>
        <dbReference type="ARBA" id="ARBA00023014"/>
    </source>
</evidence>
<evidence type="ECO:0000256" key="2">
    <source>
        <dbReference type="ARBA" id="ARBA00022723"/>
    </source>
</evidence>
<organism evidence="7 8">
    <name type="scientific">Gemmatimonas phototrophica</name>
    <dbReference type="NCBI Taxonomy" id="1379270"/>
    <lineage>
        <taxon>Bacteria</taxon>
        <taxon>Pseudomonadati</taxon>
        <taxon>Gemmatimonadota</taxon>
        <taxon>Gemmatimonadia</taxon>
        <taxon>Gemmatimonadales</taxon>
        <taxon>Gemmatimonadaceae</taxon>
        <taxon>Gemmatimonas</taxon>
    </lineage>
</organism>
<keyword evidence="5" id="KW-0411">Iron-sulfur</keyword>
<dbReference type="InterPro" id="IPR001041">
    <property type="entry name" value="2Fe-2S_ferredoxin-type"/>
</dbReference>
<reference evidence="7 8" key="2">
    <citation type="journal article" date="2016" name="Environ. Microbiol. Rep.">
        <title>Metagenomic evidence for the presence of phototrophic Gemmatimonadetes bacteria in diverse environments.</title>
        <authorList>
            <person name="Zeng Y."/>
            <person name="Baumbach J."/>
            <person name="Barbosa E.G."/>
            <person name="Azevedo V."/>
            <person name="Zhang C."/>
            <person name="Koblizek M."/>
        </authorList>
    </citation>
    <scope>NUCLEOTIDE SEQUENCE [LARGE SCALE GENOMIC DNA]</scope>
    <source>
        <strain evidence="7 8">AP64</strain>
    </source>
</reference>
<dbReference type="PANTHER" id="PTHR44379:SF2">
    <property type="entry name" value="BLR6218 PROTEIN"/>
    <property type="match status" value="1"/>
</dbReference>
<keyword evidence="2" id="KW-0479">Metal-binding</keyword>
<reference evidence="7 8" key="1">
    <citation type="journal article" date="2014" name="Proc. Natl. Acad. Sci. U.S.A.">
        <title>Functional type 2 photosynthetic reaction centers found in the rare bacterial phylum Gemmatimonadetes.</title>
        <authorList>
            <person name="Zeng Y."/>
            <person name="Feng F."/>
            <person name="Medova H."/>
            <person name="Dean J."/>
            <person name="Koblizek M."/>
        </authorList>
    </citation>
    <scope>NUCLEOTIDE SEQUENCE [LARGE SCALE GENOMIC DNA]</scope>
    <source>
        <strain evidence="7 8">AP64</strain>
    </source>
</reference>
<dbReference type="KEGG" id="gph:GEMMAAP_18990"/>
<dbReference type="AlphaFoldDB" id="A0A143BPQ7"/>
<accession>A0A143BPQ7</accession>
<dbReference type="STRING" id="1379270.GEMMAAP_18990"/>
<dbReference type="GO" id="GO:0016491">
    <property type="term" value="F:oxidoreductase activity"/>
    <property type="evidence" value="ECO:0007669"/>
    <property type="project" value="UniProtKB-KW"/>
</dbReference>
<dbReference type="Pfam" id="PF00111">
    <property type="entry name" value="Fer2"/>
    <property type="match status" value="1"/>
</dbReference>
<gene>
    <name evidence="7" type="ORF">GEMMAAP_18990</name>
</gene>
<dbReference type="OrthoDB" id="9775084at2"/>
<dbReference type="InterPro" id="IPR006058">
    <property type="entry name" value="2Fe2S_fd_BS"/>
</dbReference>
<keyword evidence="1" id="KW-0001">2Fe-2S</keyword>
<dbReference type="PROSITE" id="PS51085">
    <property type="entry name" value="2FE2S_FER_2"/>
    <property type="match status" value="1"/>
</dbReference>
<dbReference type="InterPro" id="IPR002888">
    <property type="entry name" value="2Fe-2S-bd"/>
</dbReference>
<keyword evidence="3" id="KW-0560">Oxidoreductase</keyword>
<dbReference type="InterPro" id="IPR012675">
    <property type="entry name" value="Beta-grasp_dom_sf"/>
</dbReference>
<dbReference type="Proteomes" id="UP000076404">
    <property type="component" value="Chromosome"/>
</dbReference>
<dbReference type="PANTHER" id="PTHR44379">
    <property type="entry name" value="OXIDOREDUCTASE WITH IRON-SULFUR SUBUNIT"/>
    <property type="match status" value="1"/>
</dbReference>
<evidence type="ECO:0000313" key="7">
    <source>
        <dbReference type="EMBL" id="AMW07026.1"/>
    </source>
</evidence>
<dbReference type="Pfam" id="PF01799">
    <property type="entry name" value="Fer2_2"/>
    <property type="match status" value="1"/>
</dbReference>
<evidence type="ECO:0000256" key="3">
    <source>
        <dbReference type="ARBA" id="ARBA00023002"/>
    </source>
</evidence>
<protein>
    <recommendedName>
        <fullName evidence="6">2Fe-2S ferredoxin-type domain-containing protein</fullName>
    </recommendedName>
</protein>
<dbReference type="PROSITE" id="PS00197">
    <property type="entry name" value="2FE2S_FER_1"/>
    <property type="match status" value="1"/>
</dbReference>
<evidence type="ECO:0000256" key="1">
    <source>
        <dbReference type="ARBA" id="ARBA00022714"/>
    </source>
</evidence>
<dbReference type="SUPFAM" id="SSF54292">
    <property type="entry name" value="2Fe-2S ferredoxin-like"/>
    <property type="match status" value="1"/>
</dbReference>
<dbReference type="eggNOG" id="COG2080">
    <property type="taxonomic scope" value="Bacteria"/>
</dbReference>
<sequence>MPTLEVNGTVVEVTDSTDTPLLWVLRQSLGMPGTRFGCGMALCGACTVHVNGEPVRSCVTPLSAVMGKSVTTIEGINGAVVDALRGAWTSVDVPQCGYCQSGQLMSAAALLASNTSPTDDEVATAMDGNICRCGTYPRIKAAIRAAAAQLNAARAAGAN</sequence>
<evidence type="ECO:0000259" key="6">
    <source>
        <dbReference type="PROSITE" id="PS51085"/>
    </source>
</evidence>
<proteinExistence type="predicted"/>
<name>A0A143BPQ7_9BACT</name>
<dbReference type="Gene3D" id="1.10.150.120">
    <property type="entry name" value="[2Fe-2S]-binding domain"/>
    <property type="match status" value="1"/>
</dbReference>
<dbReference type="GO" id="GO:0051537">
    <property type="term" value="F:2 iron, 2 sulfur cluster binding"/>
    <property type="evidence" value="ECO:0007669"/>
    <property type="project" value="UniProtKB-KW"/>
</dbReference>
<dbReference type="InterPro" id="IPR051452">
    <property type="entry name" value="Diverse_Oxidoreductases"/>
</dbReference>
<dbReference type="InterPro" id="IPR036884">
    <property type="entry name" value="2Fe-2S-bd_dom_sf"/>
</dbReference>
<dbReference type="EMBL" id="CP011454">
    <property type="protein sequence ID" value="AMW07026.1"/>
    <property type="molecule type" value="Genomic_DNA"/>
</dbReference>
<keyword evidence="8" id="KW-1185">Reference proteome</keyword>
<dbReference type="SUPFAM" id="SSF47741">
    <property type="entry name" value="CO dehydrogenase ISP C-domain like"/>
    <property type="match status" value="1"/>
</dbReference>
<dbReference type="GO" id="GO:0046872">
    <property type="term" value="F:metal ion binding"/>
    <property type="evidence" value="ECO:0007669"/>
    <property type="project" value="UniProtKB-KW"/>
</dbReference>
<feature type="domain" description="2Fe-2S ferredoxin-type" evidence="6">
    <location>
        <begin position="1"/>
        <end position="76"/>
    </location>
</feature>
<dbReference type="InterPro" id="IPR036010">
    <property type="entry name" value="2Fe-2S_ferredoxin-like_sf"/>
</dbReference>